<keyword evidence="15" id="KW-1185">Reference proteome</keyword>
<evidence type="ECO:0000256" key="5">
    <source>
        <dbReference type="ARBA" id="ARBA00022694"/>
    </source>
</evidence>
<evidence type="ECO:0000256" key="1">
    <source>
        <dbReference type="ARBA" id="ARBA00022555"/>
    </source>
</evidence>
<dbReference type="GO" id="GO:0000049">
    <property type="term" value="F:tRNA binding"/>
    <property type="evidence" value="ECO:0007669"/>
    <property type="project" value="UniProtKB-UniRule"/>
</dbReference>
<evidence type="ECO:0000256" key="6">
    <source>
        <dbReference type="ARBA" id="ARBA00022884"/>
    </source>
</evidence>
<evidence type="ECO:0000256" key="8">
    <source>
        <dbReference type="ARBA" id="ARBA00051897"/>
    </source>
</evidence>
<keyword evidence="3 12" id="KW-0808">Transferase</keyword>
<organism evidence="14 15">
    <name type="scientific">Physocladia obscura</name>
    <dbReference type="NCBI Taxonomy" id="109957"/>
    <lineage>
        <taxon>Eukaryota</taxon>
        <taxon>Fungi</taxon>
        <taxon>Fungi incertae sedis</taxon>
        <taxon>Chytridiomycota</taxon>
        <taxon>Chytridiomycota incertae sedis</taxon>
        <taxon>Chytridiomycetes</taxon>
        <taxon>Chytridiales</taxon>
        <taxon>Chytriomycetaceae</taxon>
        <taxon>Physocladia</taxon>
    </lineage>
</organism>
<dbReference type="InterPro" id="IPR042296">
    <property type="entry name" value="tRNA_met_Trm1_C"/>
</dbReference>
<dbReference type="GO" id="GO:0002940">
    <property type="term" value="P:tRNA N2-guanine methylation"/>
    <property type="evidence" value="ECO:0007669"/>
    <property type="project" value="TreeGrafter"/>
</dbReference>
<dbReference type="Gene3D" id="3.40.50.150">
    <property type="entry name" value="Vaccinia Virus protein VP39"/>
    <property type="match status" value="1"/>
</dbReference>
<accession>A0AAD5T809</accession>
<dbReference type="EC" id="2.1.1.216" evidence="7"/>
<feature type="region of interest" description="Disordered" evidence="13">
    <location>
        <begin position="189"/>
        <end position="253"/>
    </location>
</feature>
<comment type="catalytic activity">
    <reaction evidence="8">
        <text>guanosine(26) in tRNA + 2 S-adenosyl-L-methionine = N(2)-dimethylguanosine(26) in tRNA + 2 S-adenosyl-L-homocysteine + 2 H(+)</text>
        <dbReference type="Rhea" id="RHEA:43140"/>
        <dbReference type="Rhea" id="RHEA-COMP:10359"/>
        <dbReference type="Rhea" id="RHEA-COMP:10360"/>
        <dbReference type="ChEBI" id="CHEBI:15378"/>
        <dbReference type="ChEBI" id="CHEBI:57856"/>
        <dbReference type="ChEBI" id="CHEBI:59789"/>
        <dbReference type="ChEBI" id="CHEBI:74269"/>
        <dbReference type="ChEBI" id="CHEBI:74513"/>
        <dbReference type="EC" id="2.1.1.216"/>
    </reaction>
</comment>
<dbReference type="Proteomes" id="UP001211907">
    <property type="component" value="Unassembled WGS sequence"/>
</dbReference>
<protein>
    <recommendedName>
        <fullName evidence="7">tRNA (guanine(26)-N(2))-dimethyltransferase</fullName>
        <ecNumber evidence="7">2.1.1.216</ecNumber>
    </recommendedName>
    <alternativeName>
        <fullName evidence="10">tRNA 2,2-dimethylguanosine-26 methyltransferase</fullName>
    </alternativeName>
    <alternativeName>
        <fullName evidence="9">tRNA(guanine-26,N(2)-N(2)) methyltransferase</fullName>
    </alternativeName>
    <alternativeName>
        <fullName evidence="11">tRNA(m(2,2)G26)dimethyltransferase</fullName>
    </alternativeName>
</protein>
<evidence type="ECO:0000256" key="10">
    <source>
        <dbReference type="ARBA" id="ARBA00082896"/>
    </source>
</evidence>
<dbReference type="Gene3D" id="3.30.56.70">
    <property type="entry name" value="N2,N2-dimethylguanosine tRNA methyltransferase, C-terminal domain"/>
    <property type="match status" value="1"/>
</dbReference>
<keyword evidence="6 12" id="KW-0694">RNA-binding</keyword>
<dbReference type="InterPro" id="IPR002905">
    <property type="entry name" value="Trm1"/>
</dbReference>
<dbReference type="GO" id="GO:0005634">
    <property type="term" value="C:nucleus"/>
    <property type="evidence" value="ECO:0007669"/>
    <property type="project" value="TreeGrafter"/>
</dbReference>
<proteinExistence type="inferred from homology"/>
<evidence type="ECO:0000256" key="12">
    <source>
        <dbReference type="PROSITE-ProRule" id="PRU00958"/>
    </source>
</evidence>
<dbReference type="SUPFAM" id="SSF53335">
    <property type="entry name" value="S-adenosyl-L-methionine-dependent methyltransferases"/>
    <property type="match status" value="1"/>
</dbReference>
<reference evidence="14" key="1">
    <citation type="submission" date="2020-05" db="EMBL/GenBank/DDBJ databases">
        <title>Phylogenomic resolution of chytrid fungi.</title>
        <authorList>
            <person name="Stajich J.E."/>
            <person name="Amses K."/>
            <person name="Simmons R."/>
            <person name="Seto K."/>
            <person name="Myers J."/>
            <person name="Bonds A."/>
            <person name="Quandt C.A."/>
            <person name="Barry K."/>
            <person name="Liu P."/>
            <person name="Grigoriev I."/>
            <person name="Longcore J.E."/>
            <person name="James T.Y."/>
        </authorList>
    </citation>
    <scope>NUCLEOTIDE SEQUENCE</scope>
    <source>
        <strain evidence="14">JEL0513</strain>
    </source>
</reference>
<name>A0AAD5T809_9FUNG</name>
<comment type="caution">
    <text evidence="14">The sequence shown here is derived from an EMBL/GenBank/DDBJ whole genome shotgun (WGS) entry which is preliminary data.</text>
</comment>
<evidence type="ECO:0000256" key="9">
    <source>
        <dbReference type="ARBA" id="ARBA00077143"/>
    </source>
</evidence>
<evidence type="ECO:0000256" key="7">
    <source>
        <dbReference type="ARBA" id="ARBA00039099"/>
    </source>
</evidence>
<evidence type="ECO:0000256" key="4">
    <source>
        <dbReference type="ARBA" id="ARBA00022691"/>
    </source>
</evidence>
<evidence type="ECO:0000256" key="2">
    <source>
        <dbReference type="ARBA" id="ARBA00022603"/>
    </source>
</evidence>
<dbReference type="PANTHER" id="PTHR10631">
    <property type="entry name" value="N 2 ,N 2 -DIMETHYLGUANOSINE TRNA METHYLTRANSFERASE"/>
    <property type="match status" value="1"/>
</dbReference>
<evidence type="ECO:0000256" key="11">
    <source>
        <dbReference type="ARBA" id="ARBA00083299"/>
    </source>
</evidence>
<evidence type="ECO:0000256" key="3">
    <source>
        <dbReference type="ARBA" id="ARBA00022679"/>
    </source>
</evidence>
<dbReference type="FunFam" id="3.30.56.70:FF:000001">
    <property type="entry name" value="tRNA (guanine(26)-N(2))-dimethyltransferase"/>
    <property type="match status" value="1"/>
</dbReference>
<dbReference type="GO" id="GO:0160104">
    <property type="term" value="F:tRNA (guanine(26)-N2)-dimethyltransferase activity"/>
    <property type="evidence" value="ECO:0007669"/>
    <property type="project" value="UniProtKB-EC"/>
</dbReference>
<dbReference type="PANTHER" id="PTHR10631:SF3">
    <property type="entry name" value="TRNA (GUANINE(26)-N(2))-DIMETHYLTRANSFERASE"/>
    <property type="match status" value="1"/>
</dbReference>
<dbReference type="AlphaFoldDB" id="A0AAD5T809"/>
<keyword evidence="2 12" id="KW-0489">Methyltransferase</keyword>
<evidence type="ECO:0000313" key="15">
    <source>
        <dbReference type="Proteomes" id="UP001211907"/>
    </source>
</evidence>
<keyword evidence="1 12" id="KW-0820">tRNA-binding</keyword>
<dbReference type="Pfam" id="PF02005">
    <property type="entry name" value="TRM"/>
    <property type="match status" value="1"/>
</dbReference>
<evidence type="ECO:0000256" key="13">
    <source>
        <dbReference type="SAM" id="MobiDB-lite"/>
    </source>
</evidence>
<comment type="similarity">
    <text evidence="12">Belongs to the class I-like SAM-binding methyltransferase superfamily. Trm1 family.</text>
</comment>
<sequence length="253" mass="27669">MGSYETSGKSVKFKNPSFPKDLGSTCQICDSKFHVGGPFYSGRIHNPDFVSKMIAYVKETCPPAEGVDKKFGTHVRMLGMLTVISEELHDIALFYGLDAICQALHCVVPQMKVFFSAVVNAGYKISGSHCNPTAFKTDAPNSVVWDILRSWIKKNPVSQKRLVAGAVATKILAKEPILAANFTFNQSAIPKSKKSDGKNETGDAKKAHVVRFAPNPTKNWGPKSKAKPNSGQLKPFSGKDTAIIGEKRHREDE</sequence>
<dbReference type="PROSITE" id="PS51626">
    <property type="entry name" value="SAM_MT_TRM1"/>
    <property type="match status" value="1"/>
</dbReference>
<evidence type="ECO:0000313" key="14">
    <source>
        <dbReference type="EMBL" id="KAJ3135408.1"/>
    </source>
</evidence>
<feature type="compositionally biased region" description="Basic and acidic residues" evidence="13">
    <location>
        <begin position="193"/>
        <end position="206"/>
    </location>
</feature>
<dbReference type="InterPro" id="IPR029063">
    <property type="entry name" value="SAM-dependent_MTases_sf"/>
</dbReference>
<dbReference type="EMBL" id="JADGJH010000163">
    <property type="protein sequence ID" value="KAJ3135408.1"/>
    <property type="molecule type" value="Genomic_DNA"/>
</dbReference>
<keyword evidence="4 12" id="KW-0949">S-adenosyl-L-methionine</keyword>
<keyword evidence="5 12" id="KW-0819">tRNA processing</keyword>
<gene>
    <name evidence="14" type="ORF">HK100_002679</name>
</gene>